<keyword evidence="1" id="KW-0175">Coiled coil</keyword>
<keyword evidence="4" id="KW-1185">Reference proteome</keyword>
<dbReference type="PROSITE" id="PS51257">
    <property type="entry name" value="PROKAR_LIPOPROTEIN"/>
    <property type="match status" value="1"/>
</dbReference>
<dbReference type="AlphaFoldDB" id="F0GU74"/>
<dbReference type="PATRIC" id="fig|879305.3.peg.354"/>
<dbReference type="eggNOG" id="ENOG502Z81P">
    <property type="taxonomic scope" value="Bacteria"/>
</dbReference>
<organism evidence="3 4">
    <name type="scientific">Anaerococcus prevotii ACS-065-V-Col13</name>
    <dbReference type="NCBI Taxonomy" id="879305"/>
    <lineage>
        <taxon>Bacteria</taxon>
        <taxon>Bacillati</taxon>
        <taxon>Bacillota</taxon>
        <taxon>Tissierellia</taxon>
        <taxon>Tissierellales</taxon>
        <taxon>Peptoniphilaceae</taxon>
        <taxon>Anaerococcus</taxon>
    </lineage>
</organism>
<dbReference type="EMBL" id="AEXM01000012">
    <property type="protein sequence ID" value="EGC82621.1"/>
    <property type="molecule type" value="Genomic_DNA"/>
</dbReference>
<name>F0GU74_9FIRM</name>
<dbReference type="Proteomes" id="UP000005286">
    <property type="component" value="Unassembled WGS sequence"/>
</dbReference>
<evidence type="ECO:0000313" key="3">
    <source>
        <dbReference type="EMBL" id="EGC82621.1"/>
    </source>
</evidence>
<protein>
    <submittedName>
        <fullName evidence="3">Conserved domain protein</fullName>
    </submittedName>
</protein>
<feature type="coiled-coil region" evidence="1">
    <location>
        <begin position="334"/>
        <end position="361"/>
    </location>
</feature>
<evidence type="ECO:0000313" key="4">
    <source>
        <dbReference type="Proteomes" id="UP000005286"/>
    </source>
</evidence>
<feature type="signal peptide" evidence="2">
    <location>
        <begin position="1"/>
        <end position="23"/>
    </location>
</feature>
<keyword evidence="2" id="KW-0732">Signal</keyword>
<gene>
    <name evidence="3" type="ORF">HMPREF9290_1295</name>
</gene>
<reference evidence="3 4" key="1">
    <citation type="submission" date="2011-01" db="EMBL/GenBank/DDBJ databases">
        <authorList>
            <person name="Durkin A.S."/>
            <person name="Madupu R."/>
            <person name="Torralba M."/>
            <person name="Gillis M."/>
            <person name="Methe B."/>
            <person name="Sutton G."/>
            <person name="Nelson K.E."/>
        </authorList>
    </citation>
    <scope>NUCLEOTIDE SEQUENCE [LARGE SCALE GENOMIC DNA]</scope>
    <source>
        <strain evidence="3 4">ACS-065-V-Col13</strain>
    </source>
</reference>
<evidence type="ECO:0000256" key="2">
    <source>
        <dbReference type="SAM" id="SignalP"/>
    </source>
</evidence>
<feature type="chain" id="PRO_5039109564" evidence="2">
    <location>
        <begin position="24"/>
        <end position="498"/>
    </location>
</feature>
<proteinExistence type="predicted"/>
<dbReference type="STRING" id="879305.HMPREF9290_1295"/>
<evidence type="ECO:0000256" key="1">
    <source>
        <dbReference type="SAM" id="Coils"/>
    </source>
</evidence>
<accession>F0GU74</accession>
<comment type="caution">
    <text evidence="3">The sequence shown here is derived from an EMBL/GenBank/DDBJ whole genome shotgun (WGS) entry which is preliminary data.</text>
</comment>
<dbReference type="RefSeq" id="WP_004834547.1">
    <property type="nucleotide sequence ID" value="NZ_AEXM01000012.1"/>
</dbReference>
<sequence length="498" mass="57455">MKKIVKNLFVLLIIILLTSCTNKSPEELNSLIQMPKQEDLSITGTWKVVDIKDGKKNGSEDNYKIGDLVYIDKNLAAIGDNYAFPPTYSSKYVNLSKYLANRGIETHNIDKNENVVVINASQGQLFSKDFIKKSETEMYFTINDNFIEIEKISNKVDSKVLADYSKKASKDRTTTPDGEEVEEDVALLLGVRERIDSSEEESIYNYYTYLLRIKDSDTISYKKVYNIFVKNNEEYWSVNSKNNNITSNYDEIISYPVRLRDRMIDAATRTAYSFKDINLDMRINYVSDDFVSIDYMRSENENPIRKYAILETKNLKNPKFLSLEEFTGEEDSDLIFKERVLDEAESEFENIDKEKVAFDNTNFGIVRNQGQWIFQSSIHTGDGDSFVQNFFPMEIAIGNQMLNKNTTGNSFTRDMVRNINNQFKDYYVLSNGKYIVIQTPDEILVHRIKDNLIEKNPIYSIPTINSSTIVSVEEQLGTSAENLETAFTNYNEIIEDKN</sequence>